<dbReference type="RefSeq" id="WP_379018779.1">
    <property type="nucleotide sequence ID" value="NZ_JBHUGY010000019.1"/>
</dbReference>
<organism evidence="2 3">
    <name type="scientific">Mesorhizobium calcicola</name>
    <dbReference type="NCBI Taxonomy" id="1300310"/>
    <lineage>
        <taxon>Bacteria</taxon>
        <taxon>Pseudomonadati</taxon>
        <taxon>Pseudomonadota</taxon>
        <taxon>Alphaproteobacteria</taxon>
        <taxon>Hyphomicrobiales</taxon>
        <taxon>Phyllobacteriaceae</taxon>
        <taxon>Mesorhizobium</taxon>
    </lineage>
</organism>
<evidence type="ECO:0000313" key="3">
    <source>
        <dbReference type="Proteomes" id="UP001597349"/>
    </source>
</evidence>
<dbReference type="EMBL" id="JBHUGY010000019">
    <property type="protein sequence ID" value="MFD2053703.1"/>
    <property type="molecule type" value="Genomic_DNA"/>
</dbReference>
<dbReference type="Proteomes" id="UP001597349">
    <property type="component" value="Unassembled WGS sequence"/>
</dbReference>
<keyword evidence="3" id="KW-1185">Reference proteome</keyword>
<reference evidence="3" key="1">
    <citation type="journal article" date="2019" name="Int. J. Syst. Evol. Microbiol.">
        <title>The Global Catalogue of Microorganisms (GCM) 10K type strain sequencing project: providing services to taxonomists for standard genome sequencing and annotation.</title>
        <authorList>
            <consortium name="The Broad Institute Genomics Platform"/>
            <consortium name="The Broad Institute Genome Sequencing Center for Infectious Disease"/>
            <person name="Wu L."/>
            <person name="Ma J."/>
        </authorList>
    </citation>
    <scope>NUCLEOTIDE SEQUENCE [LARGE SCALE GENOMIC DNA]</scope>
    <source>
        <strain evidence="3">CGMCC 1.16226</strain>
    </source>
</reference>
<evidence type="ECO:0000313" key="2">
    <source>
        <dbReference type="EMBL" id="MFD2053703.1"/>
    </source>
</evidence>
<gene>
    <name evidence="2" type="ORF">ACFSQT_11555</name>
</gene>
<comment type="caution">
    <text evidence="2">The sequence shown here is derived from an EMBL/GenBank/DDBJ whole genome shotgun (WGS) entry which is preliminary data.</text>
</comment>
<name>A0ABW4WCW0_9HYPH</name>
<proteinExistence type="predicted"/>
<protein>
    <submittedName>
        <fullName evidence="2">Uncharacterized protein</fullName>
    </submittedName>
</protein>
<feature type="compositionally biased region" description="Basic and acidic residues" evidence="1">
    <location>
        <begin position="13"/>
        <end position="22"/>
    </location>
</feature>
<sequence length="48" mass="5339">MLTTKKSSATNELYKEPDRPPDRYALGTLSEGKKQPERHGHGRSKQGG</sequence>
<accession>A0ABW4WCW0</accession>
<feature type="region of interest" description="Disordered" evidence="1">
    <location>
        <begin position="1"/>
        <end position="48"/>
    </location>
</feature>
<feature type="compositionally biased region" description="Polar residues" evidence="1">
    <location>
        <begin position="1"/>
        <end position="11"/>
    </location>
</feature>
<evidence type="ECO:0000256" key="1">
    <source>
        <dbReference type="SAM" id="MobiDB-lite"/>
    </source>
</evidence>